<feature type="region of interest" description="Disordered" evidence="1">
    <location>
        <begin position="22"/>
        <end position="47"/>
    </location>
</feature>
<evidence type="ECO:0000256" key="2">
    <source>
        <dbReference type="SAM" id="SignalP"/>
    </source>
</evidence>
<evidence type="ECO:0008006" key="5">
    <source>
        <dbReference type="Google" id="ProtNLM"/>
    </source>
</evidence>
<feature type="signal peptide" evidence="2">
    <location>
        <begin position="1"/>
        <end position="21"/>
    </location>
</feature>
<dbReference type="RefSeq" id="WP_106197395.1">
    <property type="nucleotide sequence ID" value="NZ_JAXEIU010000053.1"/>
</dbReference>
<dbReference type="Proteomes" id="UP000245523">
    <property type="component" value="Unassembled WGS sequence"/>
</dbReference>
<evidence type="ECO:0000256" key="1">
    <source>
        <dbReference type="SAM" id="MobiDB-lite"/>
    </source>
</evidence>
<gene>
    <name evidence="3" type="ORF">B0H50_101188</name>
</gene>
<name>A0ABX5LS32_9BACT</name>
<keyword evidence="4" id="KW-1185">Reference proteome</keyword>
<dbReference type="PROSITE" id="PS51257">
    <property type="entry name" value="PROKAR_LIPOPROTEIN"/>
    <property type="match status" value="1"/>
</dbReference>
<organism evidence="3 4">
    <name type="scientific">Hallerella porci</name>
    <dbReference type="NCBI Taxonomy" id="1945871"/>
    <lineage>
        <taxon>Bacteria</taxon>
        <taxon>Pseudomonadati</taxon>
        <taxon>Fibrobacterota</taxon>
        <taxon>Fibrobacteria</taxon>
        <taxon>Fibrobacterales</taxon>
        <taxon>Fibrobacteraceae</taxon>
        <taxon>Hallerella</taxon>
    </lineage>
</organism>
<evidence type="ECO:0000313" key="3">
    <source>
        <dbReference type="EMBL" id="PWL04175.1"/>
    </source>
</evidence>
<protein>
    <recommendedName>
        <fullName evidence="5">Lipoprotein</fullName>
    </recommendedName>
</protein>
<accession>A0ABX5LS32</accession>
<sequence length="389" mass="42766">MNLKKISLALAASALFFTACSDSSSSSAPEEDSSSSAADISSSSQKAEDADAIQKIMSEMPNMDLGERFGGKLWLTAGANGLYSLWVIDSSNPETSYGTVAKTADISSGKLTFTKDDGVVYAAGEAQGDEFLAELEKGISLEFAVKDSSLTVSINGKEAKEVGKATRKVTKDYLSRSDSLVGKKAEWSTGDASSIYRFFKNGEYVRISVAENGDKKEDLFEAGYYDVHRQHLLLLPAYHVGKVTTLGNYTVKVDDDDLIFEGATDKKTYHTTAMKVEYPKVSDLTDHGWESESNDTLKWTLDFKYDEYRVVGKTGLSDNTMKVRRLGKWAVFGDYLVLTVDTCQAAKSIECKTERGAIQNLTADSFKFDNFDSKSEYATPKKWSVVKME</sequence>
<proteinExistence type="predicted"/>
<evidence type="ECO:0000313" key="4">
    <source>
        <dbReference type="Proteomes" id="UP000245523"/>
    </source>
</evidence>
<feature type="compositionally biased region" description="Low complexity" evidence="1">
    <location>
        <begin position="22"/>
        <end position="44"/>
    </location>
</feature>
<dbReference type="EMBL" id="QGHD01000001">
    <property type="protein sequence ID" value="PWL04175.1"/>
    <property type="molecule type" value="Genomic_DNA"/>
</dbReference>
<feature type="chain" id="PRO_5046562247" description="Lipoprotein" evidence="2">
    <location>
        <begin position="22"/>
        <end position="389"/>
    </location>
</feature>
<keyword evidence="2" id="KW-0732">Signal</keyword>
<reference evidence="3 4" key="1">
    <citation type="submission" date="2018-05" db="EMBL/GenBank/DDBJ databases">
        <title>Animal gut microbial communities from fecal samples from Wisconsin, USA.</title>
        <authorList>
            <person name="Neumann A."/>
        </authorList>
    </citation>
    <scope>NUCLEOTIDE SEQUENCE [LARGE SCALE GENOMIC DNA]</scope>
    <source>
        <strain evidence="3 4">UWS4</strain>
    </source>
</reference>
<comment type="caution">
    <text evidence="3">The sequence shown here is derived from an EMBL/GenBank/DDBJ whole genome shotgun (WGS) entry which is preliminary data.</text>
</comment>